<reference evidence="1 2" key="1">
    <citation type="journal article" date="2010" name="Nature">
        <title>The Ectocarpus genome and the independent evolution of multicellularity in brown algae.</title>
        <authorList>
            <person name="Cock J.M."/>
            <person name="Sterck L."/>
            <person name="Rouze P."/>
            <person name="Scornet D."/>
            <person name="Allen A.E."/>
            <person name="Amoutzias G."/>
            <person name="Anthouard V."/>
            <person name="Artiguenave F."/>
            <person name="Aury J.M."/>
            <person name="Badger J.H."/>
            <person name="Beszteri B."/>
            <person name="Billiau K."/>
            <person name="Bonnet E."/>
            <person name="Bothwell J.H."/>
            <person name="Bowler C."/>
            <person name="Boyen C."/>
            <person name="Brownlee C."/>
            <person name="Carrano C.J."/>
            <person name="Charrier B."/>
            <person name="Cho G.Y."/>
            <person name="Coelho S.M."/>
            <person name="Collen J."/>
            <person name="Corre E."/>
            <person name="Da Silva C."/>
            <person name="Delage L."/>
            <person name="Delaroque N."/>
            <person name="Dittami S.M."/>
            <person name="Doulbeau S."/>
            <person name="Elias M."/>
            <person name="Farnham G."/>
            <person name="Gachon C.M."/>
            <person name="Gschloessl B."/>
            <person name="Heesch S."/>
            <person name="Jabbari K."/>
            <person name="Jubin C."/>
            <person name="Kawai H."/>
            <person name="Kimura K."/>
            <person name="Kloareg B."/>
            <person name="Kupper F.C."/>
            <person name="Lang D."/>
            <person name="Le Bail A."/>
            <person name="Leblanc C."/>
            <person name="Lerouge P."/>
            <person name="Lohr M."/>
            <person name="Lopez P.J."/>
            <person name="Martens C."/>
            <person name="Maumus F."/>
            <person name="Michel G."/>
            <person name="Miranda-Saavedra D."/>
            <person name="Morales J."/>
            <person name="Moreau H."/>
            <person name="Motomura T."/>
            <person name="Nagasato C."/>
            <person name="Napoli C.A."/>
            <person name="Nelson D.R."/>
            <person name="Nyvall-Collen P."/>
            <person name="Peters A.F."/>
            <person name="Pommier C."/>
            <person name="Potin P."/>
            <person name="Poulain J."/>
            <person name="Quesneville H."/>
            <person name="Read B."/>
            <person name="Rensing S.A."/>
            <person name="Ritter A."/>
            <person name="Rousvoal S."/>
            <person name="Samanta M."/>
            <person name="Samson G."/>
            <person name="Schroeder D.C."/>
            <person name="Segurens B."/>
            <person name="Strittmatter M."/>
            <person name="Tonon T."/>
            <person name="Tregear J.W."/>
            <person name="Valentin K."/>
            <person name="von Dassow P."/>
            <person name="Yamagishi T."/>
            <person name="Van de Peer Y."/>
            <person name="Wincker P."/>
        </authorList>
    </citation>
    <scope>NUCLEOTIDE SEQUENCE [LARGE SCALE GENOMIC DNA]</scope>
    <source>
        <strain evidence="2">Ec32 / CCAP1310/4</strain>
    </source>
</reference>
<dbReference type="OrthoDB" id="10431210at2759"/>
<sequence>MPAAVSVETAMSGLGTVMFSKVLGPSKQGISRVGGRDHAERELRPGRLMQAHRHIFQVLASCSSAKIRMGYPLRREY</sequence>
<accession>D7FY94</accession>
<dbReference type="EMBL" id="FN649750">
    <property type="protein sequence ID" value="CBJ26533.1"/>
    <property type="molecule type" value="Genomic_DNA"/>
</dbReference>
<proteinExistence type="predicted"/>
<dbReference type="Proteomes" id="UP000002630">
    <property type="component" value="Linkage Group LG25"/>
</dbReference>
<dbReference type="EMBL" id="FN648531">
    <property type="protein sequence ID" value="CBJ26533.1"/>
    <property type="molecule type" value="Genomic_DNA"/>
</dbReference>
<gene>
    <name evidence="1" type="ORF">Esi_0034_0113</name>
</gene>
<name>D7FY94_ECTSI</name>
<dbReference type="AlphaFoldDB" id="D7FY94"/>
<evidence type="ECO:0000313" key="2">
    <source>
        <dbReference type="Proteomes" id="UP000002630"/>
    </source>
</evidence>
<keyword evidence="2" id="KW-1185">Reference proteome</keyword>
<evidence type="ECO:0000313" key="1">
    <source>
        <dbReference type="EMBL" id="CBJ26533.1"/>
    </source>
</evidence>
<protein>
    <submittedName>
        <fullName evidence="1">Uncharacterized protein</fullName>
    </submittedName>
</protein>
<organism evidence="1 2">
    <name type="scientific">Ectocarpus siliculosus</name>
    <name type="common">Brown alga</name>
    <name type="synonym">Conferva siliculosa</name>
    <dbReference type="NCBI Taxonomy" id="2880"/>
    <lineage>
        <taxon>Eukaryota</taxon>
        <taxon>Sar</taxon>
        <taxon>Stramenopiles</taxon>
        <taxon>Ochrophyta</taxon>
        <taxon>PX clade</taxon>
        <taxon>Phaeophyceae</taxon>
        <taxon>Ectocarpales</taxon>
        <taxon>Ectocarpaceae</taxon>
        <taxon>Ectocarpus</taxon>
    </lineage>
</organism>
<dbReference type="InParanoid" id="D7FY94"/>